<reference evidence="3" key="1">
    <citation type="submission" date="2019-03" db="EMBL/GenBank/DDBJ databases">
        <title>WGS assembly of Setaria viridis.</title>
        <authorList>
            <person name="Huang P."/>
            <person name="Jenkins J."/>
            <person name="Grimwood J."/>
            <person name="Barry K."/>
            <person name="Healey A."/>
            <person name="Mamidi S."/>
            <person name="Sreedasyam A."/>
            <person name="Shu S."/>
            <person name="Feldman M."/>
            <person name="Wu J."/>
            <person name="Yu Y."/>
            <person name="Chen C."/>
            <person name="Johnson J."/>
            <person name="Rokhsar D."/>
            <person name="Baxter I."/>
            <person name="Schmutz J."/>
            <person name="Brutnell T."/>
            <person name="Kellogg E."/>
        </authorList>
    </citation>
    <scope>NUCLEOTIDE SEQUENCE [LARGE SCALE GENOMIC DNA]</scope>
</reference>
<keyword evidence="2" id="KW-0732">Signal</keyword>
<proteinExistence type="predicted"/>
<gene>
    <name evidence="3" type="ORF">SEVIR_9G055732v2</name>
</gene>
<feature type="compositionally biased region" description="Low complexity" evidence="1">
    <location>
        <begin position="38"/>
        <end position="47"/>
    </location>
</feature>
<evidence type="ECO:0000256" key="2">
    <source>
        <dbReference type="SAM" id="SignalP"/>
    </source>
</evidence>
<dbReference type="EMBL" id="CM016560">
    <property type="protein sequence ID" value="TKV90838.1"/>
    <property type="molecule type" value="Genomic_DNA"/>
</dbReference>
<feature type="region of interest" description="Disordered" evidence="1">
    <location>
        <begin position="38"/>
        <end position="63"/>
    </location>
</feature>
<evidence type="ECO:0000313" key="4">
    <source>
        <dbReference type="Proteomes" id="UP000298652"/>
    </source>
</evidence>
<sequence length="135" mass="14522">MPVDDLGLVLVLCRICHFVPCLLPWFASALACPVPASAAAESPSSPRRPCRTQHSTSVRLARQAPPRRLSRWPSYSYSCLCLVAAAKARTPMAACTDTRRATASPRLHACSPATFAHGTCEFHSTGFGRSLASRP</sequence>
<dbReference type="Gramene" id="TKV90838">
    <property type="protein sequence ID" value="TKV90838"/>
    <property type="gene ID" value="SEVIR_9G055732v2"/>
</dbReference>
<dbReference type="AlphaFoldDB" id="A0A4U6SS40"/>
<evidence type="ECO:0000313" key="3">
    <source>
        <dbReference type="EMBL" id="TKV90838.1"/>
    </source>
</evidence>
<name>A0A4U6SS40_SETVI</name>
<protein>
    <recommendedName>
        <fullName evidence="5">Secreted protein</fullName>
    </recommendedName>
</protein>
<accession>A0A4U6SS40</accession>
<keyword evidence="4" id="KW-1185">Reference proteome</keyword>
<feature type="chain" id="PRO_5020988066" description="Secreted protein" evidence="2">
    <location>
        <begin position="32"/>
        <end position="135"/>
    </location>
</feature>
<organism evidence="3 4">
    <name type="scientific">Setaria viridis</name>
    <name type="common">Green bristlegrass</name>
    <name type="synonym">Setaria italica subsp. viridis</name>
    <dbReference type="NCBI Taxonomy" id="4556"/>
    <lineage>
        <taxon>Eukaryota</taxon>
        <taxon>Viridiplantae</taxon>
        <taxon>Streptophyta</taxon>
        <taxon>Embryophyta</taxon>
        <taxon>Tracheophyta</taxon>
        <taxon>Spermatophyta</taxon>
        <taxon>Magnoliopsida</taxon>
        <taxon>Liliopsida</taxon>
        <taxon>Poales</taxon>
        <taxon>Poaceae</taxon>
        <taxon>PACMAD clade</taxon>
        <taxon>Panicoideae</taxon>
        <taxon>Panicodae</taxon>
        <taxon>Paniceae</taxon>
        <taxon>Cenchrinae</taxon>
        <taxon>Setaria</taxon>
    </lineage>
</organism>
<dbReference type="Proteomes" id="UP000298652">
    <property type="component" value="Chromosome 9"/>
</dbReference>
<evidence type="ECO:0008006" key="5">
    <source>
        <dbReference type="Google" id="ProtNLM"/>
    </source>
</evidence>
<evidence type="ECO:0000256" key="1">
    <source>
        <dbReference type="SAM" id="MobiDB-lite"/>
    </source>
</evidence>
<feature type="signal peptide" evidence="2">
    <location>
        <begin position="1"/>
        <end position="31"/>
    </location>
</feature>